<evidence type="ECO:0008006" key="3">
    <source>
        <dbReference type="Google" id="ProtNLM"/>
    </source>
</evidence>
<protein>
    <recommendedName>
        <fullName evidence="3">Ac55</fullName>
    </recommendedName>
</protein>
<name>C3TWU3_9ABAC</name>
<dbReference type="RefSeq" id="YP_002854645.1">
    <property type="nucleotide sequence ID" value="NC_012639.1"/>
</dbReference>
<dbReference type="KEGG" id="vg:7804701"/>
<dbReference type="GeneID" id="7804701"/>
<dbReference type="EMBL" id="FJ227128">
    <property type="protein sequence ID" value="ACO53485.1"/>
    <property type="molecule type" value="Genomic_DNA"/>
</dbReference>
<evidence type="ECO:0000313" key="2">
    <source>
        <dbReference type="Proteomes" id="UP000203846"/>
    </source>
</evidence>
<evidence type="ECO:0000313" key="1">
    <source>
        <dbReference type="EMBL" id="ACO53485.1"/>
    </source>
</evidence>
<dbReference type="Pfam" id="PF17564">
    <property type="entry name" value="DUF5470"/>
    <property type="match status" value="1"/>
</dbReference>
<dbReference type="Proteomes" id="UP000203846">
    <property type="component" value="Segment"/>
</dbReference>
<keyword evidence="2" id="KW-1185">Reference proteome</keyword>
<sequence>MDKDNCVNFKLKTLIDGAVDTKFKYELSVAKNLAEFYAKHKDDNDKVGRITTYDVVGRRNYAKKFDDKMFKL</sequence>
<organism evidence="1 2">
    <name type="scientific">Euproctis pseudoconspersa nucleopolyhedrovirus</name>
    <dbReference type="NCBI Taxonomy" id="307467"/>
    <lineage>
        <taxon>Viruses</taxon>
        <taxon>Viruses incertae sedis</taxon>
        <taxon>Naldaviricetes</taxon>
        <taxon>Lefavirales</taxon>
        <taxon>Baculoviridae</taxon>
        <taxon>Alphabaculovirus</taxon>
        <taxon>Alphabaculovirus eupseudoconspersae</taxon>
    </lineage>
</organism>
<dbReference type="InterPro" id="IPR035162">
    <property type="entry name" value="DUF5470"/>
</dbReference>
<accession>C3TWU3</accession>
<dbReference type="OrthoDB" id="27447at10239"/>
<reference evidence="1 2" key="1">
    <citation type="journal article" date="2009" name="Virus Genes">
        <title>Morphology and genome of Euproctis pseudoconspersa nucleopolyhedrovirus.</title>
        <authorList>
            <person name="Tang X.D."/>
            <person name="Xiao Q."/>
            <person name="Ma X.C."/>
            <person name="Zhu Z.R."/>
            <person name="Zhang C.X."/>
        </authorList>
    </citation>
    <scope>NUCLEOTIDE SEQUENCE [LARGE SCALE GENOMIC DNA]</scope>
    <source>
        <strain evidence="1 2">Hangzhou</strain>
    </source>
</reference>
<proteinExistence type="predicted"/>